<comment type="caution">
    <text evidence="15">The sequence shown here is derived from an EMBL/GenBank/DDBJ whole genome shotgun (WGS) entry which is preliminary data.</text>
</comment>
<keyword evidence="4" id="KW-0963">Cytoplasm</keyword>
<feature type="compositionally biased region" description="Low complexity" evidence="13">
    <location>
        <begin position="194"/>
        <end position="203"/>
    </location>
</feature>
<dbReference type="Gene3D" id="3.30.1370.10">
    <property type="entry name" value="K Homology domain, type 1"/>
    <property type="match status" value="13"/>
</dbReference>
<keyword evidence="10" id="KW-0687">Ribonucleoprotein</keyword>
<keyword evidence="8" id="KW-0508">mRNA splicing</keyword>
<evidence type="ECO:0000256" key="12">
    <source>
        <dbReference type="SAM" id="Coils"/>
    </source>
</evidence>
<feature type="domain" description="Sm" evidence="14">
    <location>
        <begin position="7"/>
        <end position="79"/>
    </location>
</feature>
<keyword evidence="16" id="KW-1185">Reference proteome</keyword>
<evidence type="ECO:0000256" key="10">
    <source>
        <dbReference type="ARBA" id="ARBA00023274"/>
    </source>
</evidence>
<reference evidence="15 16" key="1">
    <citation type="journal article" date="2017" name="Mycologia">
        <title>Bifiguratus adelaidae, gen. et sp. nov., a new member of Mucoromycotina in endophytic and soil-dwelling habitats.</title>
        <authorList>
            <person name="Torres-Cruz T.J."/>
            <person name="Billingsley Tobias T.L."/>
            <person name="Almatruk M."/>
            <person name="Hesse C."/>
            <person name="Kuske C.R."/>
            <person name="Desiro A."/>
            <person name="Benucci G.M."/>
            <person name="Bonito G."/>
            <person name="Stajich J.E."/>
            <person name="Dunlap C."/>
            <person name="Arnold A.E."/>
            <person name="Porras-Alfaro A."/>
        </authorList>
    </citation>
    <scope>NUCLEOTIDE SEQUENCE [LARGE SCALE GENOMIC DNA]</scope>
    <source>
        <strain evidence="15 16">AZ0501</strain>
    </source>
</reference>
<dbReference type="InterPro" id="IPR054548">
    <property type="entry name" value="SCP160-like_KH"/>
</dbReference>
<dbReference type="CDD" id="cd01721">
    <property type="entry name" value="Sm_D3"/>
    <property type="match status" value="1"/>
</dbReference>
<sequence>MTSTIGVPIKLLHEAQGHIVTLELKNGSLYRGKLFEAEDNMNVQLKEITVTARDGRVSQLDQVYIRGSHVRFFIVPDMLKNAPMFKKVGPGALKGRGIGLGRGRATVARAQARGGRGRGFGGPPMPGRGGFGGRPENGTSQLPPSVHLAKLHAKADVGAKPHGNADGNVEAVVDTTEKLAISNDKADGTDQDMASAASGSSKTKTSRGLDLASEAAFPTLGSGSVKRNAAPMWGNSLASNLRNAPPAASAAPRAPQKAAPGIITEILDLPLAQQLKHPEVGGPGDVARQVMNKTNTDINVSTARRTGTTTFLIKGKAENVQKAKRELLAMMSIKVTINVPIPASLRAFVIGSKGKTLQAIQEKSGARIQMPPKEEGEDKARADDADGDEEEETEEYVDVAVTGDPEGVKIAKAEIENIVGGRTIKQKVRITGWDTQFYPFLAGPHFSAIHALQSETNTTIRVPSIATSQEGTEDGVASESKADTAIVITGEKEGVAKAREVLEERYNEIKRTSRTLSMNIPKRQHRYLVGKSGSAIHELLEKTGCIIELPPSTDPSDAVVIRGPESKVVEALTMVMDKAKAINVETLDLNSTHKGRKTENARELLKFLRKTNKLREIEEATGAQIGAPKVADVDSPAILEFFSKQAEVATKALNQTKELIKSYPPAFFDHVVIDSHLHRHVVGRQGRNRQRIAEQYKVEVIVPEEKDDSDVILLVYTGVTGGSPDKDAEGMAKEAIETAMAELLKTAADASDFITETVNIPSKYHGSIIGPRGTTLNAIIGTGENSASVRFGSSKGSAEKKHLQKEELSEDAILVRGGKEEVKRVVSEIKKLYEETKHQDILNSYTEDVTVPKAYLPHVIGKNGAAIIKLKEELGVKIDVDDSESKQNSAANTKKSKTAEAAKLTIKGIKKNVEAARQRIEAAIETLADHTVVTLRIPSQHHSSLIGAGGKYVRRLEEKYSVRIQFPKVNTGAAEDDNADAVSDKGAQSQASDEVVIKGGKKGVASAKTEIQELLEWEKEHGHVETITFAAEHKRHVVGRGGARINEIKDTTQTQIEVGEPENGEVTTTIQGTKTGVAKAKKEILSIVEEQEAQVVEVLRIEHKYHKQLIGPGGSRLRDIFATVGISDDKSAGRFVTFPKAGGEQPMDEVILRGDRNVVARIKQEIERLVENQRNQVTITLSIPQSEHATLIGYNGQVLKELERKHQVSIQFPKDHGKKLSGEAKNKVTISGRQKNCDECKEEMLAKIPATRHIKVPRRLHRAVVGPKQITYRKLRNELNVVVDHNGESEPKTKAPESASPKKSPLLAGGARIDDDTTSAANGEAKELPFEIVETEYGNEEGDITWVLKGDQKQLEKAEQLIIAKVQELQQFTHTGYLTVPQEFHRHIIGRNGSTISRIRDESGCQINVPKTKADDIVIITGTKDGVTKAKQLIEDAVEGAR</sequence>
<dbReference type="Pfam" id="PF22952">
    <property type="entry name" value="KH_11"/>
    <property type="match status" value="1"/>
</dbReference>
<dbReference type="InterPro" id="IPR036612">
    <property type="entry name" value="KH_dom_type_1_sf"/>
</dbReference>
<dbReference type="InterPro" id="IPR057778">
    <property type="entry name" value="KH_Vigilin_N"/>
</dbReference>
<feature type="region of interest" description="Disordered" evidence="13">
    <location>
        <begin position="361"/>
        <end position="394"/>
    </location>
</feature>
<dbReference type="SUPFAM" id="SSF54791">
    <property type="entry name" value="Eukaryotic type KH-domain (KH-domain type I)"/>
    <property type="match status" value="13"/>
</dbReference>
<evidence type="ECO:0000256" key="8">
    <source>
        <dbReference type="ARBA" id="ARBA00023187"/>
    </source>
</evidence>
<feature type="region of interest" description="Disordered" evidence="13">
    <location>
        <begin position="182"/>
        <end position="208"/>
    </location>
</feature>
<feature type="coiled-coil region" evidence="12">
    <location>
        <begin position="899"/>
        <end position="930"/>
    </location>
</feature>
<dbReference type="Gene3D" id="2.30.30.100">
    <property type="match status" value="1"/>
</dbReference>
<evidence type="ECO:0000256" key="9">
    <source>
        <dbReference type="ARBA" id="ARBA00023242"/>
    </source>
</evidence>
<feature type="compositionally biased region" description="Basic and acidic residues" evidence="13">
    <location>
        <begin position="372"/>
        <end position="384"/>
    </location>
</feature>
<feature type="compositionally biased region" description="Basic and acidic residues" evidence="13">
    <location>
        <begin position="1285"/>
        <end position="1295"/>
    </location>
</feature>
<dbReference type="GO" id="GO:0005681">
    <property type="term" value="C:spliceosomal complex"/>
    <property type="evidence" value="ECO:0007669"/>
    <property type="project" value="InterPro"/>
</dbReference>
<evidence type="ECO:0000256" key="5">
    <source>
        <dbReference type="ARBA" id="ARBA00022664"/>
    </source>
</evidence>
<feature type="region of interest" description="Disordered" evidence="13">
    <location>
        <begin position="974"/>
        <end position="993"/>
    </location>
</feature>
<evidence type="ECO:0000259" key="14">
    <source>
        <dbReference type="PROSITE" id="PS52002"/>
    </source>
</evidence>
<protein>
    <recommendedName>
        <fullName evidence="14">Sm domain-containing protein</fullName>
    </recommendedName>
</protein>
<dbReference type="InterPro" id="IPR010920">
    <property type="entry name" value="LSM_dom_sf"/>
</dbReference>
<dbReference type="PROSITE" id="PS50084">
    <property type="entry name" value="KH_TYPE_1"/>
    <property type="match status" value="11"/>
</dbReference>
<dbReference type="InterPro" id="IPR047575">
    <property type="entry name" value="Sm"/>
</dbReference>
<feature type="compositionally biased region" description="Gly residues" evidence="13">
    <location>
        <begin position="117"/>
        <end position="135"/>
    </location>
</feature>
<dbReference type="CDD" id="cd22408">
    <property type="entry name" value="KH-I_Vigilin_rpt4"/>
    <property type="match status" value="1"/>
</dbReference>
<dbReference type="InterPro" id="IPR001163">
    <property type="entry name" value="Sm_dom_euk/arc"/>
</dbReference>
<evidence type="ECO:0000256" key="3">
    <source>
        <dbReference type="ARBA" id="ARBA00008146"/>
    </source>
</evidence>
<dbReference type="GO" id="GO:0003729">
    <property type="term" value="F:mRNA binding"/>
    <property type="evidence" value="ECO:0007669"/>
    <property type="project" value="TreeGrafter"/>
</dbReference>
<evidence type="ECO:0000256" key="11">
    <source>
        <dbReference type="PROSITE-ProRule" id="PRU00117"/>
    </source>
</evidence>
<dbReference type="SUPFAM" id="SSF50182">
    <property type="entry name" value="Sm-like ribonucleoproteins"/>
    <property type="match status" value="1"/>
</dbReference>
<dbReference type="Pfam" id="PF24668">
    <property type="entry name" value="KH_Vigilin"/>
    <property type="match status" value="1"/>
</dbReference>
<dbReference type="PANTHER" id="PTHR10627">
    <property type="entry name" value="SCP160"/>
    <property type="match status" value="1"/>
</dbReference>
<keyword evidence="5" id="KW-0507">mRNA processing</keyword>
<dbReference type="SMART" id="SM00651">
    <property type="entry name" value="Sm"/>
    <property type="match status" value="1"/>
</dbReference>
<dbReference type="Pfam" id="PF00013">
    <property type="entry name" value="KH_1"/>
    <property type="match status" value="10"/>
</dbReference>
<dbReference type="Proteomes" id="UP000242875">
    <property type="component" value="Unassembled WGS sequence"/>
</dbReference>
<dbReference type="FunFam" id="2.30.30.100:FF:000002">
    <property type="entry name" value="Small nuclear ribonucleoprotein Sm D3"/>
    <property type="match status" value="1"/>
</dbReference>
<dbReference type="InterPro" id="IPR034099">
    <property type="entry name" value="SmD3"/>
</dbReference>
<gene>
    <name evidence="15" type="ORF">BZG36_01906</name>
</gene>
<comment type="subcellular location">
    <subcellularLocation>
        <location evidence="2">Cytoplasm</location>
        <location evidence="2">Cytosol</location>
    </subcellularLocation>
    <subcellularLocation>
        <location evidence="1">Nucleus</location>
    </subcellularLocation>
</comment>
<dbReference type="CDD" id="cd02394">
    <property type="entry name" value="KH-I_Vigilin_rpt6"/>
    <property type="match status" value="1"/>
</dbReference>
<evidence type="ECO:0000313" key="16">
    <source>
        <dbReference type="Proteomes" id="UP000242875"/>
    </source>
</evidence>
<keyword evidence="6" id="KW-0677">Repeat</keyword>
<dbReference type="GO" id="GO:0000387">
    <property type="term" value="P:spliceosomal snRNP assembly"/>
    <property type="evidence" value="ECO:0007669"/>
    <property type="project" value="InterPro"/>
</dbReference>
<evidence type="ECO:0000256" key="2">
    <source>
        <dbReference type="ARBA" id="ARBA00004514"/>
    </source>
</evidence>
<dbReference type="SMART" id="SM00322">
    <property type="entry name" value="KH"/>
    <property type="match status" value="13"/>
</dbReference>
<evidence type="ECO:0000313" key="15">
    <source>
        <dbReference type="EMBL" id="OZJ05526.1"/>
    </source>
</evidence>
<dbReference type="OrthoDB" id="10027144at2759"/>
<dbReference type="GO" id="GO:0005685">
    <property type="term" value="C:U1 snRNP"/>
    <property type="evidence" value="ECO:0007669"/>
    <property type="project" value="UniProtKB-ARBA"/>
</dbReference>
<feature type="compositionally biased region" description="Acidic residues" evidence="13">
    <location>
        <begin position="385"/>
        <end position="394"/>
    </location>
</feature>
<evidence type="ECO:0000256" key="13">
    <source>
        <dbReference type="SAM" id="MobiDB-lite"/>
    </source>
</evidence>
<dbReference type="InterPro" id="IPR004087">
    <property type="entry name" value="KH_dom"/>
</dbReference>
<keyword evidence="12" id="KW-0175">Coiled coil</keyword>
<evidence type="ECO:0000256" key="4">
    <source>
        <dbReference type="ARBA" id="ARBA00022490"/>
    </source>
</evidence>
<keyword evidence="7 11" id="KW-0694">RNA-binding</keyword>
<name>A0A261Y4H8_9FUNG</name>
<dbReference type="Pfam" id="PF01423">
    <property type="entry name" value="LSM"/>
    <property type="match status" value="1"/>
</dbReference>
<comment type="similarity">
    <text evidence="3">Belongs to the snRNP core protein family.</text>
</comment>
<proteinExistence type="inferred from homology"/>
<dbReference type="PROSITE" id="PS52002">
    <property type="entry name" value="SM"/>
    <property type="match status" value="1"/>
</dbReference>
<dbReference type="PANTHER" id="PTHR10627:SF31">
    <property type="entry name" value="DODECA-SATELLITE-BINDING PROTEIN 1, ISOFORM A"/>
    <property type="match status" value="1"/>
</dbReference>
<evidence type="ECO:0000256" key="6">
    <source>
        <dbReference type="ARBA" id="ARBA00022737"/>
    </source>
</evidence>
<dbReference type="InterPro" id="IPR004088">
    <property type="entry name" value="KH_dom_type_1"/>
</dbReference>
<keyword evidence="9" id="KW-0539">Nucleus</keyword>
<accession>A0A261Y4H8</accession>
<organism evidence="15 16">
    <name type="scientific">Bifiguratus adelaidae</name>
    <dbReference type="NCBI Taxonomy" id="1938954"/>
    <lineage>
        <taxon>Eukaryota</taxon>
        <taxon>Fungi</taxon>
        <taxon>Fungi incertae sedis</taxon>
        <taxon>Mucoromycota</taxon>
        <taxon>Mucoromycotina</taxon>
        <taxon>Endogonomycetes</taxon>
        <taxon>Endogonales</taxon>
        <taxon>Endogonales incertae sedis</taxon>
        <taxon>Bifiguratus</taxon>
    </lineage>
</organism>
<dbReference type="GO" id="GO:0005829">
    <property type="term" value="C:cytosol"/>
    <property type="evidence" value="ECO:0007669"/>
    <property type="project" value="UniProtKB-SubCell"/>
</dbReference>
<evidence type="ECO:0000256" key="1">
    <source>
        <dbReference type="ARBA" id="ARBA00004123"/>
    </source>
</evidence>
<evidence type="ECO:0000256" key="7">
    <source>
        <dbReference type="ARBA" id="ARBA00022884"/>
    </source>
</evidence>
<feature type="region of interest" description="Disordered" evidence="13">
    <location>
        <begin position="110"/>
        <end position="140"/>
    </location>
</feature>
<dbReference type="EMBL" id="MVBO01000014">
    <property type="protein sequence ID" value="OZJ05526.1"/>
    <property type="molecule type" value="Genomic_DNA"/>
</dbReference>
<feature type="region of interest" description="Disordered" evidence="13">
    <location>
        <begin position="1284"/>
        <end position="1312"/>
    </location>
</feature>